<name>A0A3D9FDL9_9SPHN</name>
<comment type="caution">
    <text evidence="7">The sequence shown here is derived from an EMBL/GenBank/DDBJ whole genome shotgun (WGS) entry which is preliminary data.</text>
</comment>
<evidence type="ECO:0000313" key="8">
    <source>
        <dbReference type="Proteomes" id="UP000256310"/>
    </source>
</evidence>
<accession>A0A3D9FDL9</accession>
<evidence type="ECO:0000259" key="6">
    <source>
        <dbReference type="PROSITE" id="PS51935"/>
    </source>
</evidence>
<organism evidence="7 8">
    <name type="scientific">Parasphingopyxis lamellibrachiae</name>
    <dbReference type="NCBI Taxonomy" id="680125"/>
    <lineage>
        <taxon>Bacteria</taxon>
        <taxon>Pseudomonadati</taxon>
        <taxon>Pseudomonadota</taxon>
        <taxon>Alphaproteobacteria</taxon>
        <taxon>Sphingomonadales</taxon>
        <taxon>Sphingomonadaceae</taxon>
        <taxon>Parasphingopyxis</taxon>
    </lineage>
</organism>
<evidence type="ECO:0000256" key="5">
    <source>
        <dbReference type="SAM" id="MobiDB-lite"/>
    </source>
</evidence>
<dbReference type="GO" id="GO:0006508">
    <property type="term" value="P:proteolysis"/>
    <property type="evidence" value="ECO:0007669"/>
    <property type="project" value="UniProtKB-KW"/>
</dbReference>
<dbReference type="Pfam" id="PF18348">
    <property type="entry name" value="SH3_16"/>
    <property type="match status" value="1"/>
</dbReference>
<evidence type="ECO:0000256" key="2">
    <source>
        <dbReference type="ARBA" id="ARBA00022670"/>
    </source>
</evidence>
<evidence type="ECO:0000313" key="7">
    <source>
        <dbReference type="EMBL" id="RED15879.1"/>
    </source>
</evidence>
<proteinExistence type="inferred from homology"/>
<evidence type="ECO:0000256" key="4">
    <source>
        <dbReference type="ARBA" id="ARBA00022807"/>
    </source>
</evidence>
<dbReference type="Pfam" id="PF00877">
    <property type="entry name" value="NLPC_P60"/>
    <property type="match status" value="1"/>
</dbReference>
<feature type="compositionally biased region" description="Polar residues" evidence="5">
    <location>
        <begin position="1"/>
        <end position="12"/>
    </location>
</feature>
<dbReference type="GO" id="GO:0008234">
    <property type="term" value="F:cysteine-type peptidase activity"/>
    <property type="evidence" value="ECO:0007669"/>
    <property type="project" value="UniProtKB-KW"/>
</dbReference>
<evidence type="ECO:0000256" key="1">
    <source>
        <dbReference type="ARBA" id="ARBA00007074"/>
    </source>
</evidence>
<keyword evidence="4" id="KW-0788">Thiol protease</keyword>
<dbReference type="EMBL" id="QRDP01000004">
    <property type="protein sequence ID" value="RED15879.1"/>
    <property type="molecule type" value="Genomic_DNA"/>
</dbReference>
<keyword evidence="8" id="KW-1185">Reference proteome</keyword>
<dbReference type="PROSITE" id="PS51935">
    <property type="entry name" value="NLPC_P60"/>
    <property type="match status" value="1"/>
</dbReference>
<dbReference type="Proteomes" id="UP000256310">
    <property type="component" value="Unassembled WGS sequence"/>
</dbReference>
<dbReference type="InterPro" id="IPR051794">
    <property type="entry name" value="PG_Endopeptidase_C40"/>
</dbReference>
<dbReference type="RefSeq" id="WP_245953677.1">
    <property type="nucleotide sequence ID" value="NZ_QRDP01000004.1"/>
</dbReference>
<protein>
    <submittedName>
        <fullName evidence="7">NlpC/P60 family protein</fullName>
    </submittedName>
</protein>
<dbReference type="AlphaFoldDB" id="A0A3D9FDL9"/>
<dbReference type="Gene3D" id="3.90.1720.10">
    <property type="entry name" value="endopeptidase domain like (from Nostoc punctiforme)"/>
    <property type="match status" value="1"/>
</dbReference>
<keyword evidence="2" id="KW-0645">Protease</keyword>
<dbReference type="PANTHER" id="PTHR47359">
    <property type="entry name" value="PEPTIDOGLYCAN DL-ENDOPEPTIDASE CWLO"/>
    <property type="match status" value="1"/>
</dbReference>
<feature type="region of interest" description="Disordered" evidence="5">
    <location>
        <begin position="1"/>
        <end position="24"/>
    </location>
</feature>
<keyword evidence="3" id="KW-0378">Hydrolase</keyword>
<dbReference type="InterPro" id="IPR038765">
    <property type="entry name" value="Papain-like_cys_pep_sf"/>
</dbReference>
<evidence type="ECO:0000256" key="3">
    <source>
        <dbReference type="ARBA" id="ARBA00022801"/>
    </source>
</evidence>
<dbReference type="InterPro" id="IPR041382">
    <property type="entry name" value="SH3_16"/>
</dbReference>
<dbReference type="SUPFAM" id="SSF54001">
    <property type="entry name" value="Cysteine proteinases"/>
    <property type="match status" value="1"/>
</dbReference>
<comment type="similarity">
    <text evidence="1">Belongs to the peptidase C40 family.</text>
</comment>
<dbReference type="InterPro" id="IPR000064">
    <property type="entry name" value="NLP_P60_dom"/>
</dbReference>
<gene>
    <name evidence="7" type="ORF">DFR46_0887</name>
</gene>
<sequence>MNGTKNSSTKTGQPAARSASMEQSRQSFTLKPLAAALDPRIHAYRDDIADIALADRIALPHYVKPAMRQIGQPIANLHAEPSETSELGSQLLFGEGFALLDIDDGWAWGYGLHDHFVGFVRKEALVAPSEATHIVKALATPADPAAQLYMGSRLTGTVDGDRFVMDSGSVSVKDIRPVDETVSDPVAVAEAFVGTPYLLGGRSVEGIDCSGLVQQSLAMAGHRVQRDSDLQQATIGATLADGAELRRGDLVFFPEHVGLMVDGETLIHASGHNGKVCTEALADVVARIGKDHDQPVLVRRRIAG</sequence>
<reference evidence="7 8" key="1">
    <citation type="submission" date="2018-07" db="EMBL/GenBank/DDBJ databases">
        <title>Genomic Encyclopedia of Type Strains, Phase IV (KMG-IV): sequencing the most valuable type-strain genomes for metagenomic binning, comparative biology and taxonomic classification.</title>
        <authorList>
            <person name="Goeker M."/>
        </authorList>
    </citation>
    <scope>NUCLEOTIDE SEQUENCE [LARGE SCALE GENOMIC DNA]</scope>
    <source>
        <strain evidence="7 8">DSM 26725</strain>
    </source>
</reference>
<dbReference type="PANTHER" id="PTHR47359:SF3">
    <property type="entry name" value="NLP_P60 DOMAIN-CONTAINING PROTEIN-RELATED"/>
    <property type="match status" value="1"/>
</dbReference>
<feature type="domain" description="NlpC/P60" evidence="6">
    <location>
        <begin position="179"/>
        <end position="303"/>
    </location>
</feature>